<dbReference type="Proteomes" id="UP001611383">
    <property type="component" value="Chromosome"/>
</dbReference>
<dbReference type="InterPro" id="IPR015421">
    <property type="entry name" value="PyrdxlP-dep_Trfase_major"/>
</dbReference>
<evidence type="ECO:0000259" key="2">
    <source>
        <dbReference type="Pfam" id="PF00266"/>
    </source>
</evidence>
<dbReference type="GO" id="GO:0008483">
    <property type="term" value="F:transaminase activity"/>
    <property type="evidence" value="ECO:0007669"/>
    <property type="project" value="UniProtKB-KW"/>
</dbReference>
<dbReference type="PANTHER" id="PTHR43586:SF8">
    <property type="entry name" value="CYSTEINE DESULFURASE 1, CHLOROPLASTIC"/>
    <property type="match status" value="1"/>
</dbReference>
<keyword evidence="1" id="KW-0663">Pyridoxal phosphate</keyword>
<dbReference type="RefSeq" id="WP_395809031.1">
    <property type="nucleotide sequence ID" value="NZ_CP043494.1"/>
</dbReference>
<dbReference type="Pfam" id="PF00266">
    <property type="entry name" value="Aminotran_5"/>
    <property type="match status" value="1"/>
</dbReference>
<accession>A0ABY9X4H0</accession>
<dbReference type="PANTHER" id="PTHR43586">
    <property type="entry name" value="CYSTEINE DESULFURASE"/>
    <property type="match status" value="1"/>
</dbReference>
<proteinExistence type="predicted"/>
<dbReference type="InterPro" id="IPR000192">
    <property type="entry name" value="Aminotrans_V_dom"/>
</dbReference>
<sequence length="494" mass="54110">MARGIGPRWADTGELFMILGDWERHFESFRSGIIGIDLRYEGPWGTRPLLYADWMATGRLYEPIEQTLLSVAAPFYGNVHSKSSCVAEVSEALYEESRRQIRSALHADERYALLLCGSGMTAAINKLVRLLQWPAGDMHERPVIFTSHLEHHSNLLPWLECGAEVVVVPPDRHGDPDLSALEDSLHATRHRHPRAGAFSACSNVSGRKLDVERIAQVLHAHGCLCFVDHSAHASHASVSVQADLGSGFDAVFFSGHKLLGGPGSPGVLCVKKELIASRIPDEPGGGSVKWTNPWGGRSYVDDVEVRESAGTPGVMQALRLAMALRLKEKMGEAPMAARNGRLRSRLLKGLSAVEGLQFLDAEHGGVAPVVSFWSERIHHHRFARLLSDLHGVQVRSGCSCAGTYGHVLLGIDRPRSQEICEAIERNDLSTKPGWVRVSLHPTSTDAEVDAIVAAIGEVQLDSHRIASDGYDAVLDRHASPACREIETLLRRCFE</sequence>
<dbReference type="InterPro" id="IPR015424">
    <property type="entry name" value="PyrdxlP-dep_Trfase"/>
</dbReference>
<dbReference type="EMBL" id="CP043494">
    <property type="protein sequence ID" value="WNG50219.1"/>
    <property type="molecule type" value="Genomic_DNA"/>
</dbReference>
<dbReference type="SUPFAM" id="SSF53383">
    <property type="entry name" value="PLP-dependent transferases"/>
    <property type="match status" value="1"/>
</dbReference>
<dbReference type="Gene3D" id="3.40.640.10">
    <property type="entry name" value="Type I PLP-dependent aspartate aminotransferase-like (Major domain)"/>
    <property type="match status" value="1"/>
</dbReference>
<dbReference type="Gene3D" id="3.90.1150.10">
    <property type="entry name" value="Aspartate Aminotransferase, domain 1"/>
    <property type="match status" value="1"/>
</dbReference>
<evidence type="ECO:0000313" key="4">
    <source>
        <dbReference type="Proteomes" id="UP001611383"/>
    </source>
</evidence>
<organism evidence="3 4">
    <name type="scientific">Archangium minus</name>
    <dbReference type="NCBI Taxonomy" id="83450"/>
    <lineage>
        <taxon>Bacteria</taxon>
        <taxon>Pseudomonadati</taxon>
        <taxon>Myxococcota</taxon>
        <taxon>Myxococcia</taxon>
        <taxon>Myxococcales</taxon>
        <taxon>Cystobacterineae</taxon>
        <taxon>Archangiaceae</taxon>
        <taxon>Archangium</taxon>
    </lineage>
</organism>
<gene>
    <name evidence="3" type="ORF">F0U60_43390</name>
</gene>
<reference evidence="3 4" key="1">
    <citation type="submission" date="2019-08" db="EMBL/GenBank/DDBJ databases">
        <title>Archangium and Cystobacter genomes.</title>
        <authorList>
            <person name="Chen I.-C.K."/>
            <person name="Wielgoss S."/>
        </authorList>
    </citation>
    <scope>NUCLEOTIDE SEQUENCE [LARGE SCALE GENOMIC DNA]</scope>
    <source>
        <strain evidence="3 4">Cbm 6</strain>
    </source>
</reference>
<protein>
    <submittedName>
        <fullName evidence="3">Aminotransferase class V-fold PLP-dependent enzyme</fullName>
    </submittedName>
</protein>
<keyword evidence="3" id="KW-0032">Aminotransferase</keyword>
<evidence type="ECO:0000256" key="1">
    <source>
        <dbReference type="ARBA" id="ARBA00022898"/>
    </source>
</evidence>
<keyword evidence="4" id="KW-1185">Reference proteome</keyword>
<dbReference type="InterPro" id="IPR015422">
    <property type="entry name" value="PyrdxlP-dep_Trfase_small"/>
</dbReference>
<evidence type="ECO:0000313" key="3">
    <source>
        <dbReference type="EMBL" id="WNG50219.1"/>
    </source>
</evidence>
<keyword evidence="3" id="KW-0808">Transferase</keyword>
<feature type="domain" description="Aminotransferase class V" evidence="2">
    <location>
        <begin position="51"/>
        <end position="450"/>
    </location>
</feature>
<name>A0ABY9X4H0_9BACT</name>